<name>A0A8J6ZH83_DESMC</name>
<accession>A0A8J6ZH83</accession>
<gene>
    <name evidence="2" type="ORF">IQ276_00365</name>
</gene>
<protein>
    <submittedName>
        <fullName evidence="2">Uncharacterized protein</fullName>
    </submittedName>
</protein>
<reference evidence="2" key="1">
    <citation type="submission" date="2020-10" db="EMBL/GenBank/DDBJ databases">
        <authorList>
            <person name="Castelo-Branco R."/>
            <person name="Eusebio N."/>
            <person name="Adriana R."/>
            <person name="Vieira A."/>
            <person name="Brugerolle De Fraissinette N."/>
            <person name="Rezende De Castro R."/>
            <person name="Schneider M.P."/>
            <person name="Vasconcelos V."/>
            <person name="Leao P.N."/>
        </authorList>
    </citation>
    <scope>NUCLEOTIDE SEQUENCE</scope>
    <source>
        <strain evidence="2">LEGE 12446</strain>
    </source>
</reference>
<keyword evidence="1" id="KW-0175">Coiled coil</keyword>
<dbReference type="Proteomes" id="UP000622533">
    <property type="component" value="Unassembled WGS sequence"/>
</dbReference>
<sequence>MSNILLVPIHVNALCLADPGEAVSAFADFKRLPFIYDGEPHQTGTPNISKQILTPLFDAGKTTLKAGIHLHWFLPDALTRGEHSATGTKFPIVPNRWLILRQGGDQGTKQWIIESDYLYPEKLGSGEEPADTINILVQRPTPKTDQYQRYRFMGRTLELSDWRQQSNLDREYTATLTAIGTQAEVPLFDYVQATFAAFYPNCQSVFGFHDRDYPTTNPSSGLQYDVIGWYGDEQQDILKTLLQNNQGKKSEELLELIQEELRWTFELDGEIPQRTLYHSRVTFGSTGQVLSASDRINSLSQPTIAVGNSAPEALSAYLAHDYNNQTNPEIRQFVQEQLEALQLSERLESGQLDLDAKLQEARHEQGFGTQSAGILWSIAPKVSDAQTYRGIFSIPNSKSQVQSRFSLPLDLGRQLNKVNRLQEEYNQALVNIESQGQQLYTHWYEFIEKYHSKASDSMPILDATESKLLNPLRTALGQTGRLEIERDDSDNFRVTAATLCFSIYSSFTYLEGCVDLLNRAVAGHVTRKEWYEYLQVEFEKCNVKLLPEPPVPENESESIPLNITQVTPGQEWRINDQGQTYTVKVENSVLNIYIPPTYIPVSEKPQLAYELATKINELIGAIATYNRTAETQYTLKQVPAAHYWQANDPVLFLAGEAAASTGHKRLQSGEFLQCHQWNATLDLQTLPEPTITSIQNQINNLAPQPGEEDIGFNHWRQQPWIPFLMQWAVQAFPCRPDHPNPNYNPEIILDNYQLERNAIDLTLKTGSESSFVKTANTYQGLSILTPAANFILEERLIGYLNEELLPQYYSANNIPEEQQTEDYLSENFQAIASWYRNSIDKTEIQKAQDPIWVTLWAYEQMQTLEGQAQAIAGFNDTLLLYRPTLYLEIDDPLLGKNQDVKDIKFFHEQVRWTLGYTLQYEILKLDIFNPIRSGALKITTLWLVDTFGQFKKVVESGMNTDVVTTIQMTPPNPNYQVLLPPRLAQPARLNFHWIVADSQKEEQLTAAPAITPVCGWIVPNNLDSNLEFYDTHGQALGLIDRAGTWRPTPGKTTSFNPPGYSANLHLNKVVDYLLNHGRDFQQKFISTLINSLDNIAPENFAEHPSLALLIGRPIAVVRATFNLEVQGLPTVDPSLSITDSNYPTTRGFDAVKFPIHLGDYQQFNDGLVGYWREVHQGESYVYEDNIFYAPQSNSVNNNLIKTEAEGIVFEQTVDAPPQFVTMLIDPRGTIHAKSGILPNRELRLSPENYDEALKAIEVHFLSTPVLSNQGEIIIPLPEIPQYAWSWLSRNSSGWLTSDIEPVNFNATFAAPQELYEGWLQLTPAEEGEE</sequence>
<feature type="coiled-coil region" evidence="1">
    <location>
        <begin position="411"/>
        <end position="438"/>
    </location>
</feature>
<evidence type="ECO:0000256" key="1">
    <source>
        <dbReference type="SAM" id="Coils"/>
    </source>
</evidence>
<comment type="caution">
    <text evidence="2">The sequence shown here is derived from an EMBL/GenBank/DDBJ whole genome shotgun (WGS) entry which is preliminary data.</text>
</comment>
<evidence type="ECO:0000313" key="3">
    <source>
        <dbReference type="Proteomes" id="UP000622533"/>
    </source>
</evidence>
<dbReference type="RefSeq" id="WP_193912712.1">
    <property type="nucleotide sequence ID" value="NZ_JADEXS020000001.1"/>
</dbReference>
<evidence type="ECO:0000313" key="2">
    <source>
        <dbReference type="EMBL" id="MBE9020960.1"/>
    </source>
</evidence>
<proteinExistence type="predicted"/>
<dbReference type="EMBL" id="JADEXS010000002">
    <property type="protein sequence ID" value="MBE9020960.1"/>
    <property type="molecule type" value="Genomic_DNA"/>
</dbReference>
<organism evidence="2 3">
    <name type="scientific">Desmonostoc muscorum LEGE 12446</name>
    <dbReference type="NCBI Taxonomy" id="1828758"/>
    <lineage>
        <taxon>Bacteria</taxon>
        <taxon>Bacillati</taxon>
        <taxon>Cyanobacteriota</taxon>
        <taxon>Cyanophyceae</taxon>
        <taxon>Nostocales</taxon>
        <taxon>Nostocaceae</taxon>
        <taxon>Desmonostoc</taxon>
    </lineage>
</organism>
<keyword evidence="3" id="KW-1185">Reference proteome</keyword>